<proteinExistence type="inferred from homology"/>
<name>A0AA89BIN4_9ASTE</name>
<reference evidence="4" key="1">
    <citation type="submission" date="2022-12" db="EMBL/GenBank/DDBJ databases">
        <title>Draft genome assemblies for two species of Escallonia (Escalloniales).</title>
        <authorList>
            <person name="Chanderbali A."/>
            <person name="Dervinis C."/>
            <person name="Anghel I."/>
            <person name="Soltis D."/>
            <person name="Soltis P."/>
            <person name="Zapata F."/>
        </authorList>
    </citation>
    <scope>NUCLEOTIDE SEQUENCE</scope>
    <source>
        <strain evidence="4">UCBG64.0493</strain>
        <tissue evidence="4">Leaf</tissue>
    </source>
</reference>
<dbReference type="InterPro" id="IPR015424">
    <property type="entry name" value="PyrdxlP-dep_Trfase"/>
</dbReference>
<dbReference type="AlphaFoldDB" id="A0AA89BIN4"/>
<organism evidence="4 5">
    <name type="scientific">Escallonia herrerae</name>
    <dbReference type="NCBI Taxonomy" id="1293975"/>
    <lineage>
        <taxon>Eukaryota</taxon>
        <taxon>Viridiplantae</taxon>
        <taxon>Streptophyta</taxon>
        <taxon>Embryophyta</taxon>
        <taxon>Tracheophyta</taxon>
        <taxon>Spermatophyta</taxon>
        <taxon>Magnoliopsida</taxon>
        <taxon>eudicotyledons</taxon>
        <taxon>Gunneridae</taxon>
        <taxon>Pentapetalae</taxon>
        <taxon>asterids</taxon>
        <taxon>campanulids</taxon>
        <taxon>Escalloniales</taxon>
        <taxon>Escalloniaceae</taxon>
        <taxon>Escallonia</taxon>
    </lineage>
</organism>
<comment type="cofactor">
    <cofactor evidence="1 3">
        <name>pyridoxal 5'-phosphate</name>
        <dbReference type="ChEBI" id="CHEBI:597326"/>
    </cofactor>
</comment>
<dbReference type="PANTHER" id="PTHR11808">
    <property type="entry name" value="TRANS-SULFURATION ENZYME FAMILY MEMBER"/>
    <property type="match status" value="1"/>
</dbReference>
<accession>A0AA89BIN4</accession>
<dbReference type="Gene3D" id="3.40.640.10">
    <property type="entry name" value="Type I PLP-dependent aspartate aminotransferase-like (Major domain)"/>
    <property type="match status" value="1"/>
</dbReference>
<sequence length="213" mass="23742">MSIEAFATLIVMEPETKHRLFSGELGPVKDFFIYSPHFNLTMLNLSLQMATLEGIEAAYCTLSGMFVISLVLMQLCSSGDHVVASQTLYGGTHALLTHFFPRACSITTSFVDLRDYDTVKVTIMEGRTKVLYFEVVSNPTLTVADVLELCRIAHDKGLTAVVDNTFAPMCTLPRTSYGTVFTTPRFEDYSEYTEVFDGWDEAEKLLSMKGLVL</sequence>
<dbReference type="SUPFAM" id="SSF53383">
    <property type="entry name" value="PLP-dependent transferases"/>
    <property type="match status" value="1"/>
</dbReference>
<dbReference type="Pfam" id="PF01053">
    <property type="entry name" value="Cys_Met_Meta_PP"/>
    <property type="match status" value="1"/>
</dbReference>
<dbReference type="GO" id="GO:0005737">
    <property type="term" value="C:cytoplasm"/>
    <property type="evidence" value="ECO:0007669"/>
    <property type="project" value="TreeGrafter"/>
</dbReference>
<keyword evidence="2 3" id="KW-0663">Pyridoxal phosphate</keyword>
<evidence type="ECO:0000313" key="5">
    <source>
        <dbReference type="Proteomes" id="UP001188597"/>
    </source>
</evidence>
<protein>
    <recommendedName>
        <fullName evidence="6">Methionine gamma-lyase</fullName>
    </recommendedName>
</protein>
<evidence type="ECO:0008006" key="6">
    <source>
        <dbReference type="Google" id="ProtNLM"/>
    </source>
</evidence>
<evidence type="ECO:0000256" key="1">
    <source>
        <dbReference type="ARBA" id="ARBA00001933"/>
    </source>
</evidence>
<dbReference type="GO" id="GO:0030170">
    <property type="term" value="F:pyridoxal phosphate binding"/>
    <property type="evidence" value="ECO:0007669"/>
    <property type="project" value="InterPro"/>
</dbReference>
<keyword evidence="5" id="KW-1185">Reference proteome</keyword>
<comment type="similarity">
    <text evidence="3">Belongs to the trans-sulfuration enzymes family.</text>
</comment>
<dbReference type="Proteomes" id="UP001188597">
    <property type="component" value="Unassembled WGS sequence"/>
</dbReference>
<gene>
    <name evidence="4" type="ORF">RJ639_001966</name>
</gene>
<evidence type="ECO:0000313" key="4">
    <source>
        <dbReference type="EMBL" id="KAK3043770.1"/>
    </source>
</evidence>
<dbReference type="GO" id="GO:0019346">
    <property type="term" value="P:transsulfuration"/>
    <property type="evidence" value="ECO:0007669"/>
    <property type="project" value="InterPro"/>
</dbReference>
<comment type="caution">
    <text evidence="4">The sequence shown here is derived from an EMBL/GenBank/DDBJ whole genome shotgun (WGS) entry which is preliminary data.</text>
</comment>
<dbReference type="PANTHER" id="PTHR11808:SF80">
    <property type="entry name" value="CYSTATHIONINE GAMMA-LYASE"/>
    <property type="match status" value="1"/>
</dbReference>
<dbReference type="InterPro" id="IPR015421">
    <property type="entry name" value="PyrdxlP-dep_Trfase_major"/>
</dbReference>
<evidence type="ECO:0000256" key="2">
    <source>
        <dbReference type="ARBA" id="ARBA00022898"/>
    </source>
</evidence>
<dbReference type="GO" id="GO:0016846">
    <property type="term" value="F:carbon-sulfur lyase activity"/>
    <property type="evidence" value="ECO:0007669"/>
    <property type="project" value="TreeGrafter"/>
</dbReference>
<evidence type="ECO:0000256" key="3">
    <source>
        <dbReference type="RuleBase" id="RU362118"/>
    </source>
</evidence>
<dbReference type="InterPro" id="IPR000277">
    <property type="entry name" value="Cys/Met-Metab_PyrdxlP-dep_enz"/>
</dbReference>
<dbReference type="EMBL" id="JAVXUP010000002">
    <property type="protein sequence ID" value="KAK3043770.1"/>
    <property type="molecule type" value="Genomic_DNA"/>
</dbReference>